<dbReference type="InterPro" id="IPR051318">
    <property type="entry name" value="Fe-S_L-Ser"/>
</dbReference>
<gene>
    <name evidence="13" type="primary">sdaAA</name>
    <name evidence="13" type="ORF">HMPREF0091_11061</name>
</gene>
<keyword evidence="8 11" id="KW-0411">Iron-sulfur</keyword>
<evidence type="ECO:0000256" key="5">
    <source>
        <dbReference type="ARBA" id="ARBA00022485"/>
    </source>
</evidence>
<dbReference type="GO" id="GO:0006094">
    <property type="term" value="P:gluconeogenesis"/>
    <property type="evidence" value="ECO:0007669"/>
    <property type="project" value="UniProtKB-KW"/>
</dbReference>
<keyword evidence="14" id="KW-1185">Reference proteome</keyword>
<dbReference type="NCBIfam" id="TIGR00718">
    <property type="entry name" value="sda_alpha"/>
    <property type="match status" value="1"/>
</dbReference>
<keyword evidence="9 11" id="KW-0456">Lyase</keyword>
<dbReference type="InterPro" id="IPR029009">
    <property type="entry name" value="ASB_dom_sf"/>
</dbReference>
<dbReference type="GeneID" id="93210470"/>
<keyword evidence="4 11" id="KW-0312">Gluconeogenesis</keyword>
<dbReference type="SUPFAM" id="SSF55021">
    <property type="entry name" value="ACT-like"/>
    <property type="match status" value="1"/>
</dbReference>
<dbReference type="NCBIfam" id="TIGR00719">
    <property type="entry name" value="sda_beta"/>
    <property type="match status" value="1"/>
</dbReference>
<dbReference type="InterPro" id="IPR004643">
    <property type="entry name" value="Fe-S_L-Ser_bsu"/>
</dbReference>
<dbReference type="Pfam" id="PF01842">
    <property type="entry name" value="ACT"/>
    <property type="match status" value="1"/>
</dbReference>
<dbReference type="SUPFAM" id="SSF143548">
    <property type="entry name" value="Serine metabolism enzymes domain"/>
    <property type="match status" value="1"/>
</dbReference>
<dbReference type="Gene3D" id="3.30.70.260">
    <property type="match status" value="1"/>
</dbReference>
<dbReference type="InterPro" id="IPR005130">
    <property type="entry name" value="Ser_deHydtase-like_asu"/>
</dbReference>
<evidence type="ECO:0000256" key="2">
    <source>
        <dbReference type="ARBA" id="ARBA00004742"/>
    </source>
</evidence>
<dbReference type="OrthoDB" id="9805537at2"/>
<keyword evidence="5 11" id="KW-0004">4Fe-4S</keyword>
<dbReference type="InterPro" id="IPR002912">
    <property type="entry name" value="ACT_dom"/>
</dbReference>
<organism evidence="13 14">
    <name type="scientific">Fannyhessea vaginae DSM 15829</name>
    <dbReference type="NCBI Taxonomy" id="525256"/>
    <lineage>
        <taxon>Bacteria</taxon>
        <taxon>Bacillati</taxon>
        <taxon>Actinomycetota</taxon>
        <taxon>Coriobacteriia</taxon>
        <taxon>Coriobacteriales</taxon>
        <taxon>Atopobiaceae</taxon>
        <taxon>Fannyhessea</taxon>
    </lineage>
</organism>
<keyword evidence="7 11" id="KW-0408">Iron</keyword>
<proteinExistence type="inferred from homology"/>
<evidence type="ECO:0000256" key="1">
    <source>
        <dbReference type="ARBA" id="ARBA00001966"/>
    </source>
</evidence>
<dbReference type="CDD" id="cd04903">
    <property type="entry name" value="ACT_LSD"/>
    <property type="match status" value="1"/>
</dbReference>
<evidence type="ECO:0000313" key="14">
    <source>
        <dbReference type="Proteomes" id="UP000005947"/>
    </source>
</evidence>
<dbReference type="InterPro" id="IPR004642">
    <property type="entry name" value="Ser_deHydtase_asu"/>
</dbReference>
<evidence type="ECO:0000256" key="11">
    <source>
        <dbReference type="RuleBase" id="RU366059"/>
    </source>
</evidence>
<dbReference type="InterPro" id="IPR045865">
    <property type="entry name" value="ACT-like_dom_sf"/>
</dbReference>
<sequence>MMTTSAFEVLGPIMVGPSSSHTAGALRIALVARSLGPAPLARVEFILYNSFAHTYKGHGSDKALVGGILGFAPDDIRVRDSFTAAKKEGLRFDFIPSDEGAGKHPNTVTIKMYGLDNQTMSVTGESLGGGRIRISSIDGISVEITGDYPTLFVAHQDVAGVLAALTGILSTYEINIATMRTFRAKRGGKAYTVFEVDNPLQGDLLTRLRNVEHVHLVNTVNIPGSVAVSHEGKLQLGFETGAQLLELCERHNMTIGEVMRNRELTLCERLQNVDEKMLHVLEVMREETTDPLRNPRPSLGGLLGGQAQTVWKHKSRYAPALMGDTLTTCVAYAMAVLERSATMGVIVAAPTAGSAGVVPGAVLGVGKAIGANDAQLSRALWNACALGAILAHNASVAGAEGGCQAEVGSASAMAASAICELLGAQPRVCLSAASTAIANLLGLVCDPVRGLVEYPCQDRNAIGVANAISAAQLALSGVLDPLPFDEVTQAMKSVGEALPATLRETALGGLAAAPSAQAASSCCTTCNLCD</sequence>
<dbReference type="GO" id="GO:0051539">
    <property type="term" value="F:4 iron, 4 sulfur cluster binding"/>
    <property type="evidence" value="ECO:0007669"/>
    <property type="project" value="UniProtKB-UniRule"/>
</dbReference>
<comment type="cofactor">
    <cofactor evidence="1 11">
        <name>[4Fe-4S] cluster</name>
        <dbReference type="ChEBI" id="CHEBI:49883"/>
    </cofactor>
</comment>
<dbReference type="PANTHER" id="PTHR30182:SF1">
    <property type="entry name" value="L-SERINE DEHYDRATASE 1"/>
    <property type="match status" value="1"/>
</dbReference>
<evidence type="ECO:0000256" key="10">
    <source>
        <dbReference type="ARBA" id="ARBA00049406"/>
    </source>
</evidence>
<dbReference type="RefSeq" id="WP_006303267.1">
    <property type="nucleotide sequence ID" value="NZ_ACGK02000003.1"/>
</dbReference>
<dbReference type="eggNOG" id="COG1760">
    <property type="taxonomic scope" value="Bacteria"/>
</dbReference>
<accession>F1T6H0</accession>
<evidence type="ECO:0000256" key="4">
    <source>
        <dbReference type="ARBA" id="ARBA00022432"/>
    </source>
</evidence>
<dbReference type="EC" id="4.3.1.17" evidence="11"/>
<evidence type="ECO:0000256" key="8">
    <source>
        <dbReference type="ARBA" id="ARBA00023014"/>
    </source>
</evidence>
<reference evidence="13 14" key="1">
    <citation type="submission" date="2011-02" db="EMBL/GenBank/DDBJ databases">
        <authorList>
            <person name="Muzny D."/>
            <person name="Qin X."/>
            <person name="Buhay C."/>
            <person name="Dugan-Rocha S."/>
            <person name="Ding Y."/>
            <person name="Chen G."/>
            <person name="Hawes A."/>
            <person name="Holder M."/>
            <person name="Jhangiani S."/>
            <person name="Johnson A."/>
            <person name="Khan Z."/>
            <person name="Li Z."/>
            <person name="Liu W."/>
            <person name="Liu X."/>
            <person name="Perez L."/>
            <person name="Shen H."/>
            <person name="Wang Q."/>
            <person name="Watt J."/>
            <person name="Xi L."/>
            <person name="Xin Y."/>
            <person name="Zhou J."/>
            <person name="Deng J."/>
            <person name="Jiang H."/>
            <person name="Liu Y."/>
            <person name="Qu J."/>
            <person name="Song X.-Z."/>
            <person name="Zhang L."/>
            <person name="Villasana D."/>
            <person name="Johnson A."/>
            <person name="Liu J."/>
            <person name="Liyanage D."/>
            <person name="Lorensuhewa L."/>
            <person name="Robinson T."/>
            <person name="Song A."/>
            <person name="Song B.-B."/>
            <person name="Dinh H."/>
            <person name="Thornton R."/>
            <person name="Coyle M."/>
            <person name="Francisco L."/>
            <person name="Jackson L."/>
            <person name="Javaid M."/>
            <person name="Korchina V."/>
            <person name="Kovar C."/>
            <person name="Mata R."/>
            <person name="Mathew T."/>
            <person name="Ngo R."/>
            <person name="Nguyen L."/>
            <person name="Nguyen N."/>
            <person name="Okwuonu G."/>
            <person name="Ongeri F."/>
            <person name="Pham C."/>
            <person name="Simmons D."/>
            <person name="Wilczek-Boney K."/>
            <person name="Hale W."/>
            <person name="Jakkamsetti A."/>
            <person name="Pham P."/>
            <person name="Ruth R."/>
            <person name="San Lucas F."/>
            <person name="Warren J."/>
            <person name="Zhang J."/>
            <person name="Zhao Z."/>
            <person name="Zhou C."/>
            <person name="Zhu D."/>
            <person name="Lee S."/>
            <person name="Bess C."/>
            <person name="Blankenburg K."/>
            <person name="Forbes L."/>
            <person name="Fu Q."/>
            <person name="Gubbala S."/>
            <person name="Hirani K."/>
            <person name="Jayaseelan J.C."/>
            <person name="Lara F."/>
            <person name="Munidasa M."/>
            <person name="Palculict T."/>
            <person name="Patil S."/>
            <person name="Pu L.-L."/>
            <person name="Saada N."/>
            <person name="Tang L."/>
            <person name="Weissenberger G."/>
            <person name="Zhu Y."/>
            <person name="Hemphill L."/>
            <person name="Shang Y."/>
            <person name="Youmans B."/>
            <person name="Ayvaz T."/>
            <person name="Ross M."/>
            <person name="Santibanez J."/>
            <person name="Aqrawi P."/>
            <person name="Gross S."/>
            <person name="Joshi V."/>
            <person name="Fowler G."/>
            <person name="Nazareth L."/>
            <person name="Reid J."/>
            <person name="Worley K."/>
            <person name="Petrosino J."/>
            <person name="Highlander S."/>
            <person name="Gibbs R."/>
        </authorList>
    </citation>
    <scope>NUCLEOTIDE SEQUENCE [LARGE SCALE GENOMIC DNA]</scope>
    <source>
        <strain evidence="13 14">DSM 15829</strain>
    </source>
</reference>
<dbReference type="InterPro" id="IPR005131">
    <property type="entry name" value="Ser_deHydtase_bsu"/>
</dbReference>
<dbReference type="GO" id="GO:0003941">
    <property type="term" value="F:L-serine ammonia-lyase activity"/>
    <property type="evidence" value="ECO:0007669"/>
    <property type="project" value="UniProtKB-UniRule"/>
</dbReference>
<feature type="domain" description="ACT" evidence="12">
    <location>
        <begin position="150"/>
        <end position="222"/>
    </location>
</feature>
<dbReference type="AlphaFoldDB" id="F1T6H0"/>
<dbReference type="Pfam" id="PF03313">
    <property type="entry name" value="SDH_alpha"/>
    <property type="match status" value="1"/>
</dbReference>
<evidence type="ECO:0000256" key="9">
    <source>
        <dbReference type="ARBA" id="ARBA00023239"/>
    </source>
</evidence>
<evidence type="ECO:0000259" key="12">
    <source>
        <dbReference type="PROSITE" id="PS51671"/>
    </source>
</evidence>
<evidence type="ECO:0000256" key="3">
    <source>
        <dbReference type="ARBA" id="ARBA00008636"/>
    </source>
</evidence>
<dbReference type="EMBL" id="ACGK02000003">
    <property type="protein sequence ID" value="EGF22864.1"/>
    <property type="molecule type" value="Genomic_DNA"/>
</dbReference>
<dbReference type="Gene3D" id="3.30.1330.90">
    <property type="entry name" value="D-3-phosphoglycerate dehydrogenase, domain 3"/>
    <property type="match status" value="1"/>
</dbReference>
<dbReference type="GO" id="GO:0046872">
    <property type="term" value="F:metal ion binding"/>
    <property type="evidence" value="ECO:0007669"/>
    <property type="project" value="UniProtKB-KW"/>
</dbReference>
<comment type="catalytic activity">
    <reaction evidence="10 11">
        <text>L-serine = pyruvate + NH4(+)</text>
        <dbReference type="Rhea" id="RHEA:19169"/>
        <dbReference type="ChEBI" id="CHEBI:15361"/>
        <dbReference type="ChEBI" id="CHEBI:28938"/>
        <dbReference type="ChEBI" id="CHEBI:33384"/>
        <dbReference type="EC" id="4.3.1.17"/>
    </reaction>
</comment>
<dbReference type="PANTHER" id="PTHR30182">
    <property type="entry name" value="L-SERINE DEHYDRATASE"/>
    <property type="match status" value="1"/>
</dbReference>
<name>F1T6H0_9ACTN</name>
<protein>
    <recommendedName>
        <fullName evidence="11">L-serine dehydratase</fullName>
        <ecNumber evidence="11">4.3.1.17</ecNumber>
    </recommendedName>
</protein>
<dbReference type="PROSITE" id="PS51671">
    <property type="entry name" value="ACT"/>
    <property type="match status" value="1"/>
</dbReference>
<keyword evidence="6 11" id="KW-0479">Metal-binding</keyword>
<comment type="caution">
    <text evidence="13">The sequence shown here is derived from an EMBL/GenBank/DDBJ whole genome shotgun (WGS) entry which is preliminary data.</text>
</comment>
<evidence type="ECO:0000256" key="7">
    <source>
        <dbReference type="ARBA" id="ARBA00023004"/>
    </source>
</evidence>
<evidence type="ECO:0000313" key="13">
    <source>
        <dbReference type="EMBL" id="EGF22864.1"/>
    </source>
</evidence>
<comment type="pathway">
    <text evidence="2">Carbohydrate biosynthesis; gluconeogenesis.</text>
</comment>
<comment type="similarity">
    <text evidence="3 11">Belongs to the iron-sulfur dependent L-serine dehydratase family.</text>
</comment>
<dbReference type="Pfam" id="PF03315">
    <property type="entry name" value="SDH_beta"/>
    <property type="match status" value="1"/>
</dbReference>
<dbReference type="Proteomes" id="UP000005947">
    <property type="component" value="Unassembled WGS sequence"/>
</dbReference>
<evidence type="ECO:0000256" key="6">
    <source>
        <dbReference type="ARBA" id="ARBA00022723"/>
    </source>
</evidence>